<feature type="transmembrane region" description="Helical" evidence="9">
    <location>
        <begin position="244"/>
        <end position="261"/>
    </location>
</feature>
<dbReference type="Pfam" id="PF00860">
    <property type="entry name" value="Xan_ur_permease"/>
    <property type="match status" value="1"/>
</dbReference>
<dbReference type="Proteomes" id="UP000000742">
    <property type="component" value="Chromosome"/>
</dbReference>
<feature type="transmembrane region" description="Helical" evidence="9">
    <location>
        <begin position="368"/>
        <end position="390"/>
    </location>
</feature>
<feature type="transmembrane region" description="Helical" evidence="9">
    <location>
        <begin position="294"/>
        <end position="315"/>
    </location>
</feature>
<reference evidence="10 11" key="1">
    <citation type="journal article" date="2008" name="Genome Biol.">
        <title>Encapsulated in silica: genome, proteome and physiology of the thermophilic bacterium Anoxybacillus flavithermus WK1.</title>
        <authorList>
            <person name="Saw J.H."/>
            <person name="Mountain B.W."/>
            <person name="Feng L."/>
            <person name="Omelchenko M.V."/>
            <person name="Hou S."/>
            <person name="Saito J.A."/>
            <person name="Stott M.B."/>
            <person name="Li D."/>
            <person name="Zhao G."/>
            <person name="Wu J."/>
            <person name="Galperin M.Y."/>
            <person name="Koonin E.V."/>
            <person name="Makarova K.S."/>
            <person name="Wolf Y.I."/>
            <person name="Rigden D.J."/>
            <person name="Dunfield P.F."/>
            <person name="Wang L."/>
            <person name="Alam M."/>
        </authorList>
    </citation>
    <scope>NUCLEOTIDE SEQUENCE [LARGE SCALE GENOMIC DNA]</scope>
    <source>
        <strain evidence="11">DSM 21510 / WK1</strain>
    </source>
</reference>
<dbReference type="KEGG" id="afl:Aflv_0226"/>
<keyword evidence="6 8" id="KW-1133">Transmembrane helix</keyword>
<dbReference type="InterPro" id="IPR045018">
    <property type="entry name" value="Azg-like"/>
</dbReference>
<proteinExistence type="inferred from homology"/>
<dbReference type="InterPro" id="IPR006043">
    <property type="entry name" value="NCS2"/>
</dbReference>
<feature type="transmembrane region" description="Helical" evidence="9">
    <location>
        <begin position="465"/>
        <end position="482"/>
    </location>
</feature>
<dbReference type="STRING" id="491915.Aflv_0226"/>
<sequence>MWGRGICLVPLYVLCIMHHSHASGSLLEAFFFLLQHMEGLEVIKKYFQFDELGTNYKREIIAGLTTFLSMAYILFVNPAVLSLSAVPDLPNEMRMDQGAVFTATAIAAAVGSLLMGLIARYPIALAPGMGLNAFFAFTVVLTMGIPWQTALSGVLMSGMIFILLTLSGIREKIINSIPEDLKYAVGAGIGLFITFIGFQNAGIIVNNDAVLVGLGHLTNGNTLLAIFGVVITVILMVRRVNGGIFIGMVITAIVGMVVGLIDVPTKVVGAVPSLAPTFGVAFEHLDQIFNIKMLAVVLTFLFVDFFDTAGTLVAVANQAGLLKDNKLPRAGKALFADSCATVVGAILGTSTTTSYIESSAGVAAGGRTGFTSVVTAILFLLALFFSPLLSVVTAPVTAPALIIVGVLMVSSLGKIEWTRFEIAVPSFLTLIAMPLTYSIATGIAIGFIFYPITMIAKGKAKEVHPIMYGLFVVFILYFAFLVE</sequence>
<accession>B7GFT0</accession>
<feature type="transmembrane region" description="Helical" evidence="9">
    <location>
        <begin position="396"/>
        <end position="415"/>
    </location>
</feature>
<evidence type="ECO:0000256" key="6">
    <source>
        <dbReference type="ARBA" id="ARBA00022989"/>
    </source>
</evidence>
<evidence type="ECO:0000313" key="11">
    <source>
        <dbReference type="Proteomes" id="UP000000742"/>
    </source>
</evidence>
<dbReference type="eggNOG" id="COG2252">
    <property type="taxonomic scope" value="Bacteria"/>
</dbReference>
<evidence type="ECO:0000313" key="10">
    <source>
        <dbReference type="EMBL" id="ACJ32610.1"/>
    </source>
</evidence>
<evidence type="ECO:0000256" key="5">
    <source>
        <dbReference type="ARBA" id="ARBA00022692"/>
    </source>
</evidence>
<feature type="transmembrane region" description="Helical" evidence="9">
    <location>
        <begin position="133"/>
        <end position="163"/>
    </location>
</feature>
<feature type="transmembrane region" description="Helical" evidence="9">
    <location>
        <begin position="60"/>
        <end position="86"/>
    </location>
</feature>
<feature type="transmembrane region" description="Helical" evidence="9">
    <location>
        <begin position="183"/>
        <end position="205"/>
    </location>
</feature>
<dbReference type="InterPro" id="IPR026033">
    <property type="entry name" value="Azg-like_bact_archaea"/>
</dbReference>
<dbReference type="EMBL" id="CP000922">
    <property type="protein sequence ID" value="ACJ32610.1"/>
    <property type="molecule type" value="Genomic_DNA"/>
</dbReference>
<evidence type="ECO:0000256" key="9">
    <source>
        <dbReference type="SAM" id="Phobius"/>
    </source>
</evidence>
<comment type="subcellular location">
    <subcellularLocation>
        <location evidence="1 8">Cell membrane</location>
        <topology evidence="1 8">Multi-pass membrane protein</topology>
    </subcellularLocation>
</comment>
<keyword evidence="5 8" id="KW-0812">Transmembrane</keyword>
<dbReference type="PANTHER" id="PTHR43337">
    <property type="entry name" value="XANTHINE/URACIL PERMEASE C887.17-RELATED"/>
    <property type="match status" value="1"/>
</dbReference>
<dbReference type="GO" id="GO:0005345">
    <property type="term" value="F:purine nucleobase transmembrane transporter activity"/>
    <property type="evidence" value="ECO:0007669"/>
    <property type="project" value="TreeGrafter"/>
</dbReference>
<evidence type="ECO:0000256" key="1">
    <source>
        <dbReference type="ARBA" id="ARBA00004651"/>
    </source>
</evidence>
<feature type="transmembrane region" description="Helical" evidence="9">
    <location>
        <begin position="217"/>
        <end position="237"/>
    </location>
</feature>
<dbReference type="HOGENOM" id="CLU_024508_0_1_9"/>
<feature type="transmembrane region" description="Helical" evidence="9">
    <location>
        <begin position="98"/>
        <end position="121"/>
    </location>
</feature>
<evidence type="ECO:0000256" key="4">
    <source>
        <dbReference type="ARBA" id="ARBA00022475"/>
    </source>
</evidence>
<keyword evidence="4 8" id="KW-1003">Cell membrane</keyword>
<keyword evidence="3 8" id="KW-0813">Transport</keyword>
<dbReference type="AlphaFoldDB" id="B7GFT0"/>
<name>B7GFT0_ANOFW</name>
<keyword evidence="7 8" id="KW-0472">Membrane</keyword>
<evidence type="ECO:0000256" key="2">
    <source>
        <dbReference type="ARBA" id="ARBA00005697"/>
    </source>
</evidence>
<dbReference type="PANTHER" id="PTHR43337:SF11">
    <property type="entry name" value="GUANINE_HYPOXANTHINE PERMEASE PBUG"/>
    <property type="match status" value="1"/>
</dbReference>
<dbReference type="PIRSF" id="PIRSF005353">
    <property type="entry name" value="PbuG"/>
    <property type="match status" value="1"/>
</dbReference>
<protein>
    <submittedName>
        <fullName evidence="10">Xanthine/uracil/vitamin C permease</fullName>
    </submittedName>
</protein>
<dbReference type="GO" id="GO:0005886">
    <property type="term" value="C:plasma membrane"/>
    <property type="evidence" value="ECO:0007669"/>
    <property type="project" value="UniProtKB-SubCell"/>
</dbReference>
<organism evidence="10 11">
    <name type="scientific">Anoxybacillus flavithermus (strain DSM 21510 / WK1)</name>
    <dbReference type="NCBI Taxonomy" id="491915"/>
    <lineage>
        <taxon>Bacteria</taxon>
        <taxon>Bacillati</taxon>
        <taxon>Bacillota</taxon>
        <taxon>Bacilli</taxon>
        <taxon>Bacillales</taxon>
        <taxon>Anoxybacillaceae</taxon>
        <taxon>Anoxybacillus</taxon>
    </lineage>
</organism>
<evidence type="ECO:0000256" key="7">
    <source>
        <dbReference type="ARBA" id="ARBA00023136"/>
    </source>
</evidence>
<comment type="similarity">
    <text evidence="2 8">Belongs to the nucleobase:cation symporter-2 (NCS2) (TC 2.A.40) family. Azg-like subfamily.</text>
</comment>
<gene>
    <name evidence="10" type="primary">pbuG</name>
    <name evidence="10" type="ordered locus">Aflv_0226</name>
</gene>
<evidence type="ECO:0000256" key="8">
    <source>
        <dbReference type="PIRNR" id="PIRNR005353"/>
    </source>
</evidence>
<evidence type="ECO:0000256" key="3">
    <source>
        <dbReference type="ARBA" id="ARBA00022448"/>
    </source>
</evidence>
<feature type="transmembrane region" description="Helical" evidence="9">
    <location>
        <begin position="427"/>
        <end position="453"/>
    </location>
</feature>